<organism evidence="1 2">
    <name type="scientific">Thalassospira aquimaris</name>
    <dbReference type="NCBI Taxonomy" id="3037796"/>
    <lineage>
        <taxon>Bacteria</taxon>
        <taxon>Pseudomonadati</taxon>
        <taxon>Pseudomonadota</taxon>
        <taxon>Alphaproteobacteria</taxon>
        <taxon>Rhodospirillales</taxon>
        <taxon>Thalassospiraceae</taxon>
        <taxon>Thalassospira</taxon>
    </lineage>
</organism>
<sequence>MKQDSLMTISYSDTRKKLDQITTEMLELIRKYDLDAASPFDVIEVARTKITDQNDYIRFLELSLEGRIYGEYGDALQKQIDEEAKSHAAKTIN</sequence>
<dbReference type="EMBL" id="JARSBO010000004">
    <property type="protein sequence ID" value="MDG4719362.1"/>
    <property type="molecule type" value="Genomic_DNA"/>
</dbReference>
<gene>
    <name evidence="1" type="ORF">P7680_10165</name>
</gene>
<comment type="caution">
    <text evidence="1">The sequence shown here is derived from an EMBL/GenBank/DDBJ whole genome shotgun (WGS) entry which is preliminary data.</text>
</comment>
<dbReference type="Proteomes" id="UP001529180">
    <property type="component" value="Unassembled WGS sequence"/>
</dbReference>
<accession>A0ABT6GBA8</accession>
<proteinExistence type="predicted"/>
<reference evidence="1 2" key="1">
    <citation type="submission" date="2023-03" db="EMBL/GenBank/DDBJ databases">
        <title>Strain FZY0004 represents a novel species in the genus Thalassospira isolated from seawater.</title>
        <authorList>
            <person name="Fu Z.-Y."/>
        </authorList>
    </citation>
    <scope>NUCLEOTIDE SEQUENCE [LARGE SCALE GENOMIC DNA]</scope>
    <source>
        <strain evidence="1 2">FZY0004</strain>
    </source>
</reference>
<name>A0ABT6GBA8_9PROT</name>
<evidence type="ECO:0000313" key="2">
    <source>
        <dbReference type="Proteomes" id="UP001529180"/>
    </source>
</evidence>
<protein>
    <submittedName>
        <fullName evidence="1">Uncharacterized protein</fullName>
    </submittedName>
</protein>
<dbReference type="RefSeq" id="WP_258547944.1">
    <property type="nucleotide sequence ID" value="NZ_JARSBO010000004.1"/>
</dbReference>
<keyword evidence="2" id="KW-1185">Reference proteome</keyword>
<evidence type="ECO:0000313" key="1">
    <source>
        <dbReference type="EMBL" id="MDG4719362.1"/>
    </source>
</evidence>